<accession>A0A135LRG5</accession>
<organism evidence="1 2">
    <name type="scientific">Penicillium patulum</name>
    <name type="common">Penicillium griseofulvum</name>
    <dbReference type="NCBI Taxonomy" id="5078"/>
    <lineage>
        <taxon>Eukaryota</taxon>
        <taxon>Fungi</taxon>
        <taxon>Dikarya</taxon>
        <taxon>Ascomycota</taxon>
        <taxon>Pezizomycotina</taxon>
        <taxon>Eurotiomycetes</taxon>
        <taxon>Eurotiomycetidae</taxon>
        <taxon>Eurotiales</taxon>
        <taxon>Aspergillaceae</taxon>
        <taxon>Penicillium</taxon>
    </lineage>
</organism>
<comment type="caution">
    <text evidence="1">The sequence shown here is derived from an EMBL/GenBank/DDBJ whole genome shotgun (WGS) entry which is preliminary data.</text>
</comment>
<dbReference type="GeneID" id="63711974"/>
<evidence type="ECO:0000313" key="2">
    <source>
        <dbReference type="Proteomes" id="UP000070168"/>
    </source>
</evidence>
<proteinExistence type="predicted"/>
<reference evidence="1 2" key="1">
    <citation type="journal article" date="2016" name="BMC Genomics">
        <title>Genome sequencing and secondary metabolism of the postharvest pathogen Penicillium griseofulvum.</title>
        <authorList>
            <person name="Banani H."/>
            <person name="Marcet-Houben M."/>
            <person name="Ballester A.R."/>
            <person name="Abbruscato P."/>
            <person name="Gonzalez-Candelas L."/>
            <person name="Gabaldon T."/>
            <person name="Spadaro D."/>
        </authorList>
    </citation>
    <scope>NUCLEOTIDE SEQUENCE [LARGE SCALE GENOMIC DNA]</scope>
    <source>
        <strain evidence="1 2">PG3</strain>
    </source>
</reference>
<keyword evidence="2" id="KW-1185">Reference proteome</keyword>
<dbReference type="Proteomes" id="UP000070168">
    <property type="component" value="Unassembled WGS sequence"/>
</dbReference>
<protein>
    <submittedName>
        <fullName evidence="1">Uncharacterized protein</fullName>
    </submittedName>
</protein>
<dbReference type="RefSeq" id="XP_040650104.1">
    <property type="nucleotide sequence ID" value="XM_040796674.1"/>
</dbReference>
<dbReference type="STRING" id="5078.A0A135LRG5"/>
<gene>
    <name evidence="1" type="ORF">PGRI_089610</name>
</gene>
<dbReference type="OMA" id="CIETEAV"/>
<dbReference type="OrthoDB" id="4500473at2759"/>
<dbReference type="AlphaFoldDB" id="A0A135LRG5"/>
<name>A0A135LRG5_PENPA</name>
<dbReference type="EMBL" id="LHQR01000029">
    <property type="protein sequence ID" value="KXG51568.1"/>
    <property type="molecule type" value="Genomic_DNA"/>
</dbReference>
<sequence>MANKTPYYFYAPTWDIPPPPTGPIQLGNVITSLQTPDQPIYTASLPNSDSDVFSSEKKNVTFSQEKNNGGNLSIMTRFMAMVLGIGVDAGVGMERSVKEVLTFDTITTTQFVPKTSYIQENCIDASPAVRRWLERSRYRKPLYVITGIKVVMGAKTGKSETAKGASANLGVSVDGTVFSGGAVPISAGPGIEGTRSRKMDLQWENGGDFVLAFRVKRFKVGRKNVDVTKMDDYRKGAMLGADAEEKEKAWVGVVEDDEVGFEDLEWEGVEVTEGDEVLVVGMPRSGVLRRLEV</sequence>
<evidence type="ECO:0000313" key="1">
    <source>
        <dbReference type="EMBL" id="KXG51568.1"/>
    </source>
</evidence>